<protein>
    <submittedName>
        <fullName evidence="7">ABC-type transporter, integral membrane subunit</fullName>
    </submittedName>
</protein>
<name>A0A099KTA7_COLPS</name>
<dbReference type="PANTHER" id="PTHR42727:SF1">
    <property type="entry name" value="PHOSPHATE TRANSPORT SYSTEM PERMEASE"/>
    <property type="match status" value="1"/>
</dbReference>
<dbReference type="EMBL" id="JQED01000015">
    <property type="protein sequence ID" value="KGJ93067.1"/>
    <property type="molecule type" value="Genomic_DNA"/>
</dbReference>
<evidence type="ECO:0000256" key="3">
    <source>
        <dbReference type="ARBA" id="ARBA00022989"/>
    </source>
</evidence>
<feature type="transmembrane region" description="Helical" evidence="5">
    <location>
        <begin position="671"/>
        <end position="691"/>
    </location>
</feature>
<evidence type="ECO:0000256" key="2">
    <source>
        <dbReference type="ARBA" id="ARBA00022692"/>
    </source>
</evidence>
<organism evidence="7 8">
    <name type="scientific">Colwellia psychrerythraea</name>
    <name type="common">Vibrio psychroerythus</name>
    <dbReference type="NCBI Taxonomy" id="28229"/>
    <lineage>
        <taxon>Bacteria</taxon>
        <taxon>Pseudomonadati</taxon>
        <taxon>Pseudomonadota</taxon>
        <taxon>Gammaproteobacteria</taxon>
        <taxon>Alteromonadales</taxon>
        <taxon>Colwelliaceae</taxon>
        <taxon>Colwellia</taxon>
    </lineage>
</organism>
<evidence type="ECO:0000313" key="8">
    <source>
        <dbReference type="Proteomes" id="UP000029843"/>
    </source>
</evidence>
<dbReference type="SUPFAM" id="SSF161098">
    <property type="entry name" value="MetI-like"/>
    <property type="match status" value="2"/>
</dbReference>
<dbReference type="GO" id="GO:0005886">
    <property type="term" value="C:plasma membrane"/>
    <property type="evidence" value="ECO:0007669"/>
    <property type="project" value="UniProtKB-SubCell"/>
</dbReference>
<gene>
    <name evidence="7" type="ORF">ND2E_2533</name>
</gene>
<evidence type="ECO:0000256" key="4">
    <source>
        <dbReference type="ARBA" id="ARBA00023136"/>
    </source>
</evidence>
<dbReference type="SUPFAM" id="SSF50978">
    <property type="entry name" value="WD40 repeat-like"/>
    <property type="match status" value="1"/>
</dbReference>
<dbReference type="InterPro" id="IPR035906">
    <property type="entry name" value="MetI-like_sf"/>
</dbReference>
<dbReference type="Proteomes" id="UP000029843">
    <property type="component" value="Unassembled WGS sequence"/>
</dbReference>
<feature type="transmembrane region" description="Helical" evidence="5">
    <location>
        <begin position="740"/>
        <end position="761"/>
    </location>
</feature>
<dbReference type="Gene3D" id="1.10.3720.10">
    <property type="entry name" value="MetI-like"/>
    <property type="match status" value="1"/>
</dbReference>
<dbReference type="PROSITE" id="PS50928">
    <property type="entry name" value="ABC_TM1"/>
    <property type="match status" value="1"/>
</dbReference>
<dbReference type="OrthoDB" id="9785113at2"/>
<keyword evidence="2 5" id="KW-0812">Transmembrane</keyword>
<feature type="transmembrane region" description="Helical" evidence="5">
    <location>
        <begin position="479"/>
        <end position="502"/>
    </location>
</feature>
<feature type="transmembrane region" description="Helical" evidence="5">
    <location>
        <begin position="625"/>
        <end position="650"/>
    </location>
</feature>
<evidence type="ECO:0000313" key="7">
    <source>
        <dbReference type="EMBL" id="KGJ93067.1"/>
    </source>
</evidence>
<dbReference type="Pfam" id="PF00528">
    <property type="entry name" value="BPD_transp_1"/>
    <property type="match status" value="1"/>
</dbReference>
<feature type="transmembrane region" description="Helical" evidence="5">
    <location>
        <begin position="20"/>
        <end position="42"/>
    </location>
</feature>
<keyword evidence="3 5" id="KW-1133">Transmembrane helix</keyword>
<proteinExistence type="inferred from homology"/>
<evidence type="ECO:0000259" key="6">
    <source>
        <dbReference type="PROSITE" id="PS50928"/>
    </source>
</evidence>
<dbReference type="InterPro" id="IPR036322">
    <property type="entry name" value="WD40_repeat_dom_sf"/>
</dbReference>
<comment type="similarity">
    <text evidence="5">Belongs to the binding-protein-dependent transport system permease family.</text>
</comment>
<reference evidence="7 8" key="1">
    <citation type="submission" date="2014-08" db="EMBL/GenBank/DDBJ databases">
        <title>Genomic and Phenotypic Diversity of Colwellia psychrerythraea strains from Disparate Marine Basins.</title>
        <authorList>
            <person name="Techtmann S.M."/>
            <person name="Stelling S.C."/>
            <person name="Utturkar S.M."/>
            <person name="Alshibli N."/>
            <person name="Harris A."/>
            <person name="Brown S.D."/>
            <person name="Hazen T.C."/>
        </authorList>
    </citation>
    <scope>NUCLEOTIDE SEQUENCE [LARGE SCALE GENOMIC DNA]</scope>
    <source>
        <strain evidence="7 8">ND2E</strain>
    </source>
</reference>
<comment type="caution">
    <text evidence="7">The sequence shown here is derived from an EMBL/GenBank/DDBJ whole genome shotgun (WGS) entry which is preliminary data.</text>
</comment>
<dbReference type="PATRIC" id="fig|28229.4.peg.1563"/>
<evidence type="ECO:0000256" key="1">
    <source>
        <dbReference type="ARBA" id="ARBA00004651"/>
    </source>
</evidence>
<dbReference type="GO" id="GO:0055085">
    <property type="term" value="P:transmembrane transport"/>
    <property type="evidence" value="ECO:0007669"/>
    <property type="project" value="InterPro"/>
</dbReference>
<keyword evidence="4 5" id="KW-0472">Membrane</keyword>
<comment type="subcellular location">
    <subcellularLocation>
        <location evidence="1 5">Cell membrane</location>
        <topology evidence="1 5">Multi-pass membrane protein</topology>
    </subcellularLocation>
</comment>
<sequence length="775" mass="85826">MATLVSSNRSRGVKNSLAKWLITLGGISVLFTLVLIFLYLLYVVKPIFESAQIEPKVSITLDLKANDKVLSTGVDELQEVAYQITETGNIDFYHLKASAPKADNQFSVGDNALSMSLFASDDLNQERVTNVVNSFSANKILHTAKGNTVLIQPSFYAKYANDTREIIPQVNYPLGKDSLIIDEQQAPLSNLAFAMDDEKIVFVGFTQDKRLIKTSFIAEDDFSSSSDGEDVEYETIFQQIELLEGKVDEIKVTPDLSLAFIRVASTVYVYSLSDDDEVNLKATIKPTLDNNGTYLTSMALLSGSSSVLLGDSNGQISQWFEVATEAGRKFKQIRSFDARGIEGRNSQTSNAITTIYTEQYRKSFYTMTDNGMVNVFYTTSSAHLWQGKLGSAQPEAFAIAPRANGLIIVDNDSIDGKKTNLQVFSVHNEHPEVTWQALWQEVWYEGYPEPDYIWQSTSGSDDFEGKFSLVPISFGTIKAALYAMLFAVPIALTAAIYTAYFMTPVMRKKVKPTIELMEALPTVILGFLAGLWLAPLMEEYLPAIFLLFIFLPISTLITAFAWYNLPNHWKDKLPETLAPLLLIPVMVLAIYAAFALSGVLELAFFNGDMRQYLTNDLGIDFDQRNALVVGIAMGFAVIPTIFSMAEDAIFSVPSHLTSGSLALGATQWQTLIKVVLLTASPGIFSAVMMGLGRAVGETMIVLMATGNTPILDWSIFQGMRTLAANIAVEMPESEVGSSHYRILFLAAFVLFIFTFIFNTAAEFVRQRLREKYSSM</sequence>
<dbReference type="RefSeq" id="WP_033093294.1">
    <property type="nucleotide sequence ID" value="NZ_JQED01000015.1"/>
</dbReference>
<dbReference type="PANTHER" id="PTHR42727">
    <property type="entry name" value="PHOSPHATE TRANSPORT SYSTEM PERMEASE PROTEIN"/>
    <property type="match status" value="1"/>
</dbReference>
<evidence type="ECO:0000256" key="5">
    <source>
        <dbReference type="RuleBase" id="RU363032"/>
    </source>
</evidence>
<feature type="transmembrane region" description="Helical" evidence="5">
    <location>
        <begin position="577"/>
        <end position="605"/>
    </location>
</feature>
<accession>A0A099KTA7</accession>
<dbReference type="InterPro" id="IPR000515">
    <property type="entry name" value="MetI-like"/>
</dbReference>
<feature type="domain" description="ABC transmembrane type-1" evidence="6">
    <location>
        <begin position="473"/>
        <end position="761"/>
    </location>
</feature>
<dbReference type="AlphaFoldDB" id="A0A099KTA7"/>
<feature type="transmembrane region" description="Helical" evidence="5">
    <location>
        <begin position="540"/>
        <end position="565"/>
    </location>
</feature>
<dbReference type="CDD" id="cd06261">
    <property type="entry name" value="TM_PBP2"/>
    <property type="match status" value="1"/>
</dbReference>
<keyword evidence="5" id="KW-0813">Transport</keyword>